<gene>
    <name evidence="1" type="ORF">TSYNT_1126</name>
</gene>
<dbReference type="AlphaFoldDB" id="A0A0U9HBX9"/>
<keyword evidence="2" id="KW-1185">Reference proteome</keyword>
<reference evidence="1" key="1">
    <citation type="journal article" date="2016" name="Genome Announc.">
        <title>Draft Genome Sequence of the Syntrophic Lactate-Degrading Bacterium Tepidanaerobacter syntrophicus JLT.</title>
        <authorList>
            <person name="Matsuura N."/>
            <person name="Ohashi A."/>
            <person name="Tourlousse D.M."/>
            <person name="Sekiguchi Y."/>
        </authorList>
    </citation>
    <scope>NUCLEOTIDE SEQUENCE [LARGE SCALE GENOMIC DNA]</scope>
    <source>
        <strain evidence="1">JL</strain>
    </source>
</reference>
<dbReference type="Gene3D" id="1.10.10.60">
    <property type="entry name" value="Homeodomain-like"/>
    <property type="match status" value="1"/>
</dbReference>
<organism evidence="1">
    <name type="scientific">Tepidanaerobacter syntrophicus</name>
    <dbReference type="NCBI Taxonomy" id="224999"/>
    <lineage>
        <taxon>Bacteria</taxon>
        <taxon>Bacillati</taxon>
        <taxon>Bacillota</taxon>
        <taxon>Clostridia</taxon>
        <taxon>Thermosediminibacterales</taxon>
        <taxon>Tepidanaerobacteraceae</taxon>
        <taxon>Tepidanaerobacter</taxon>
    </lineage>
</organism>
<evidence type="ECO:0000313" key="1">
    <source>
        <dbReference type="EMBL" id="GAQ24141.1"/>
    </source>
</evidence>
<dbReference type="RefSeq" id="WP_059031241.1">
    <property type="nucleotide sequence ID" value="NZ_DF976995.1"/>
</dbReference>
<dbReference type="STRING" id="224999.GCA_001485475_00124"/>
<sequence length="104" mass="11830">MTRTEVLRKIKEKQREVAIQVAQEALKELGIEPGKLSVDETSSNVRRDVSDYEIGLLYFLGYSTYRIASRLGLSAAGVKYRLEKMGIYEYANDLTMYINGNTVE</sequence>
<dbReference type="EMBL" id="DF976995">
    <property type="protein sequence ID" value="GAQ24141.1"/>
    <property type="molecule type" value="Genomic_DNA"/>
</dbReference>
<evidence type="ECO:0000313" key="2">
    <source>
        <dbReference type="Proteomes" id="UP000062160"/>
    </source>
</evidence>
<proteinExistence type="predicted"/>
<accession>A0A0U9HBX9</accession>
<protein>
    <submittedName>
        <fullName evidence="1">Uncharacterized protein</fullName>
    </submittedName>
</protein>
<name>A0A0U9HBX9_9FIRM</name>
<dbReference type="Proteomes" id="UP000062160">
    <property type="component" value="Unassembled WGS sequence"/>
</dbReference>